<gene>
    <name evidence="1" type="ORF">KIW84_040299</name>
</gene>
<comment type="caution">
    <text evidence="1">The sequence shown here is derived from an EMBL/GenBank/DDBJ whole genome shotgun (WGS) entry which is preliminary data.</text>
</comment>
<name>A0A9D4X9U6_PEA</name>
<dbReference type="Gramene" id="Psat04G0029900-T3">
    <property type="protein sequence ID" value="KAI5414781.1"/>
    <property type="gene ID" value="KIW84_040299"/>
</dbReference>
<keyword evidence="2" id="KW-1185">Reference proteome</keyword>
<evidence type="ECO:0000313" key="1">
    <source>
        <dbReference type="EMBL" id="KAI5414781.1"/>
    </source>
</evidence>
<dbReference type="AlphaFoldDB" id="A0A9D4X9U6"/>
<organism evidence="1 2">
    <name type="scientific">Pisum sativum</name>
    <name type="common">Garden pea</name>
    <name type="synonym">Lathyrus oleraceus</name>
    <dbReference type="NCBI Taxonomy" id="3888"/>
    <lineage>
        <taxon>Eukaryota</taxon>
        <taxon>Viridiplantae</taxon>
        <taxon>Streptophyta</taxon>
        <taxon>Embryophyta</taxon>
        <taxon>Tracheophyta</taxon>
        <taxon>Spermatophyta</taxon>
        <taxon>Magnoliopsida</taxon>
        <taxon>eudicotyledons</taxon>
        <taxon>Gunneridae</taxon>
        <taxon>Pentapetalae</taxon>
        <taxon>rosids</taxon>
        <taxon>fabids</taxon>
        <taxon>Fabales</taxon>
        <taxon>Fabaceae</taxon>
        <taxon>Papilionoideae</taxon>
        <taxon>50 kb inversion clade</taxon>
        <taxon>NPAAA clade</taxon>
        <taxon>Hologalegina</taxon>
        <taxon>IRL clade</taxon>
        <taxon>Fabeae</taxon>
        <taxon>Lathyrus</taxon>
    </lineage>
</organism>
<dbReference type="EMBL" id="JAMSHJ010000004">
    <property type="protein sequence ID" value="KAI5414781.1"/>
    <property type="molecule type" value="Genomic_DNA"/>
</dbReference>
<protein>
    <submittedName>
        <fullName evidence="1">Uncharacterized protein</fullName>
    </submittedName>
</protein>
<dbReference type="Proteomes" id="UP001058974">
    <property type="component" value="Chromosome 4"/>
</dbReference>
<proteinExistence type="predicted"/>
<sequence length="72" mass="7659">MASESYNNLMAVSFYSRQLVGCEVVSVSAMTSNVDLILPPPDNLSSVFHLENGCSGVFVMVVSSRSPKACGK</sequence>
<reference evidence="1 2" key="1">
    <citation type="journal article" date="2022" name="Nat. Genet.">
        <title>Improved pea reference genome and pan-genome highlight genomic features and evolutionary characteristics.</title>
        <authorList>
            <person name="Yang T."/>
            <person name="Liu R."/>
            <person name="Luo Y."/>
            <person name="Hu S."/>
            <person name="Wang D."/>
            <person name="Wang C."/>
            <person name="Pandey M.K."/>
            <person name="Ge S."/>
            <person name="Xu Q."/>
            <person name="Li N."/>
            <person name="Li G."/>
            <person name="Huang Y."/>
            <person name="Saxena R.K."/>
            <person name="Ji Y."/>
            <person name="Li M."/>
            <person name="Yan X."/>
            <person name="He Y."/>
            <person name="Liu Y."/>
            <person name="Wang X."/>
            <person name="Xiang C."/>
            <person name="Varshney R.K."/>
            <person name="Ding H."/>
            <person name="Gao S."/>
            <person name="Zong X."/>
        </authorList>
    </citation>
    <scope>NUCLEOTIDE SEQUENCE [LARGE SCALE GENOMIC DNA]</scope>
    <source>
        <strain evidence="1 2">cv. Zhongwan 6</strain>
    </source>
</reference>
<evidence type="ECO:0000313" key="2">
    <source>
        <dbReference type="Proteomes" id="UP001058974"/>
    </source>
</evidence>
<dbReference type="Gene3D" id="3.30.360.10">
    <property type="entry name" value="Dihydrodipicolinate Reductase, domain 2"/>
    <property type="match status" value="1"/>
</dbReference>
<accession>A0A9D4X9U6</accession>